<organism evidence="1 2">
    <name type="scientific">Labrys miyagiensis</name>
    <dbReference type="NCBI Taxonomy" id="346912"/>
    <lineage>
        <taxon>Bacteria</taxon>
        <taxon>Pseudomonadati</taxon>
        <taxon>Pseudomonadota</taxon>
        <taxon>Alphaproteobacteria</taxon>
        <taxon>Hyphomicrobiales</taxon>
        <taxon>Xanthobacteraceae</taxon>
        <taxon>Labrys</taxon>
    </lineage>
</organism>
<sequence>MKDRQDPVIEAALEYEFATHEAILNLSNRQSAGKVRACLRWADALMQLEALPDTDHRRAGDFLAMRGRIPFSARRVITDAMMRLDEAALRNECRFAKTQTKH</sequence>
<evidence type="ECO:0000313" key="2">
    <source>
        <dbReference type="Proteomes" id="UP001156882"/>
    </source>
</evidence>
<keyword evidence="2" id="KW-1185">Reference proteome</keyword>
<name>A0ABQ6CHF6_9HYPH</name>
<reference evidence="2" key="1">
    <citation type="journal article" date="2019" name="Int. J. Syst. Evol. Microbiol.">
        <title>The Global Catalogue of Microorganisms (GCM) 10K type strain sequencing project: providing services to taxonomists for standard genome sequencing and annotation.</title>
        <authorList>
            <consortium name="The Broad Institute Genomics Platform"/>
            <consortium name="The Broad Institute Genome Sequencing Center for Infectious Disease"/>
            <person name="Wu L."/>
            <person name="Ma J."/>
        </authorList>
    </citation>
    <scope>NUCLEOTIDE SEQUENCE [LARGE SCALE GENOMIC DNA]</scope>
    <source>
        <strain evidence="2">NBRC 101365</strain>
    </source>
</reference>
<evidence type="ECO:0000313" key="1">
    <source>
        <dbReference type="EMBL" id="GLS19350.1"/>
    </source>
</evidence>
<gene>
    <name evidence="1" type="ORF">GCM10007874_23670</name>
</gene>
<protein>
    <recommendedName>
        <fullName evidence="3">DUF222 domain-containing protein</fullName>
    </recommendedName>
</protein>
<comment type="caution">
    <text evidence="1">The sequence shown here is derived from an EMBL/GenBank/DDBJ whole genome shotgun (WGS) entry which is preliminary data.</text>
</comment>
<proteinExistence type="predicted"/>
<evidence type="ECO:0008006" key="3">
    <source>
        <dbReference type="Google" id="ProtNLM"/>
    </source>
</evidence>
<dbReference type="Proteomes" id="UP001156882">
    <property type="component" value="Unassembled WGS sequence"/>
</dbReference>
<dbReference type="EMBL" id="BSPC01000022">
    <property type="protein sequence ID" value="GLS19350.1"/>
    <property type="molecule type" value="Genomic_DNA"/>
</dbReference>
<accession>A0ABQ6CHF6</accession>